<dbReference type="EMBL" id="RKHG01000001">
    <property type="protein sequence ID" value="ROR55534.1"/>
    <property type="molecule type" value="Genomic_DNA"/>
</dbReference>
<sequence length="66" mass="6660">MDCSAAAAALSGRRAGALGLVMRHGEGDDQAEVGWATSPAPTNGTTSGGGPRRCAPGRANWAWRPP</sequence>
<feature type="region of interest" description="Disordered" evidence="1">
    <location>
        <begin position="31"/>
        <end position="66"/>
    </location>
</feature>
<comment type="caution">
    <text evidence="2">The sequence shown here is derived from an EMBL/GenBank/DDBJ whole genome shotgun (WGS) entry which is preliminary data.</text>
</comment>
<reference evidence="2 3" key="1">
    <citation type="submission" date="2018-11" db="EMBL/GenBank/DDBJ databases">
        <title>Sequencing the genomes of 1000 actinobacteria strains.</title>
        <authorList>
            <person name="Klenk H.-P."/>
        </authorList>
    </citation>
    <scope>NUCLEOTIDE SEQUENCE [LARGE SCALE GENOMIC DNA]</scope>
    <source>
        <strain evidence="2 3">DSM 10546</strain>
    </source>
</reference>
<evidence type="ECO:0000256" key="1">
    <source>
        <dbReference type="SAM" id="MobiDB-lite"/>
    </source>
</evidence>
<gene>
    <name evidence="2" type="ORF">EDD41_2810</name>
</gene>
<organism evidence="2 3">
    <name type="scientific">Luteococcus japonicus</name>
    <dbReference type="NCBI Taxonomy" id="33984"/>
    <lineage>
        <taxon>Bacteria</taxon>
        <taxon>Bacillati</taxon>
        <taxon>Actinomycetota</taxon>
        <taxon>Actinomycetes</taxon>
        <taxon>Propionibacteriales</taxon>
        <taxon>Propionibacteriaceae</taxon>
        <taxon>Luteococcus</taxon>
    </lineage>
</organism>
<protein>
    <submittedName>
        <fullName evidence="2">Uncharacterized protein</fullName>
    </submittedName>
</protein>
<evidence type="ECO:0000313" key="2">
    <source>
        <dbReference type="EMBL" id="ROR55534.1"/>
    </source>
</evidence>
<dbReference type="Proteomes" id="UP000275749">
    <property type="component" value="Unassembled WGS sequence"/>
</dbReference>
<proteinExistence type="predicted"/>
<evidence type="ECO:0000313" key="3">
    <source>
        <dbReference type="Proteomes" id="UP000275749"/>
    </source>
</evidence>
<name>A0A3N1ZXF7_9ACTN</name>
<dbReference type="AlphaFoldDB" id="A0A3N1ZXF7"/>
<accession>A0A3N1ZXF7</accession>